<evidence type="ECO:0000256" key="7">
    <source>
        <dbReference type="ARBA" id="ARBA00075398"/>
    </source>
</evidence>
<dbReference type="Proteomes" id="UP001140094">
    <property type="component" value="Unassembled WGS sequence"/>
</dbReference>
<gene>
    <name evidence="13" type="ORF">H4R20_004273</name>
</gene>
<keyword evidence="14" id="KW-1185">Reference proteome</keyword>
<reference evidence="13" key="1">
    <citation type="submission" date="2022-07" db="EMBL/GenBank/DDBJ databases">
        <title>Phylogenomic reconstructions and comparative analyses of Kickxellomycotina fungi.</title>
        <authorList>
            <person name="Reynolds N.K."/>
            <person name="Stajich J.E."/>
            <person name="Barry K."/>
            <person name="Grigoriev I.V."/>
            <person name="Crous P."/>
            <person name="Smith M.E."/>
        </authorList>
    </citation>
    <scope>NUCLEOTIDE SEQUENCE</scope>
    <source>
        <strain evidence="13">NRRL 1565</strain>
    </source>
</reference>
<dbReference type="InterPro" id="IPR045098">
    <property type="entry name" value="Fyv10_fam"/>
</dbReference>
<dbReference type="PROSITE" id="PS50896">
    <property type="entry name" value="LISH"/>
    <property type="match status" value="1"/>
</dbReference>
<dbReference type="InterPro" id="IPR044063">
    <property type="entry name" value="ZF_RING_GID"/>
</dbReference>
<feature type="zinc finger region" description="RING-Gid-type" evidence="9">
    <location>
        <begin position="371"/>
        <end position="420"/>
    </location>
</feature>
<feature type="compositionally biased region" description="Acidic residues" evidence="10">
    <location>
        <begin position="224"/>
        <end position="240"/>
    </location>
</feature>
<evidence type="ECO:0000256" key="9">
    <source>
        <dbReference type="PROSITE-ProRule" id="PRU01215"/>
    </source>
</evidence>
<dbReference type="Pfam" id="PF13445">
    <property type="entry name" value="zf-RING_UBOX"/>
    <property type="match status" value="1"/>
</dbReference>
<evidence type="ECO:0000313" key="13">
    <source>
        <dbReference type="EMBL" id="KAJ2799849.1"/>
    </source>
</evidence>
<dbReference type="SMART" id="SM00184">
    <property type="entry name" value="RING"/>
    <property type="match status" value="1"/>
</dbReference>
<dbReference type="InterPro" id="IPR024964">
    <property type="entry name" value="CTLH/CRA"/>
</dbReference>
<feature type="region of interest" description="Disordered" evidence="10">
    <location>
        <begin position="218"/>
        <end position="244"/>
    </location>
</feature>
<dbReference type="GO" id="GO:0008270">
    <property type="term" value="F:zinc ion binding"/>
    <property type="evidence" value="ECO:0007669"/>
    <property type="project" value="UniProtKB-KW"/>
</dbReference>
<dbReference type="InterPro" id="IPR027370">
    <property type="entry name" value="Znf-RING_euk"/>
</dbReference>
<evidence type="ECO:0000259" key="11">
    <source>
        <dbReference type="PROSITE" id="PS50897"/>
    </source>
</evidence>
<dbReference type="GO" id="GO:0061630">
    <property type="term" value="F:ubiquitin protein ligase activity"/>
    <property type="evidence" value="ECO:0007669"/>
    <property type="project" value="InterPro"/>
</dbReference>
<comment type="subcellular location">
    <subcellularLocation>
        <location evidence="1">Cytoplasm</location>
    </subcellularLocation>
</comment>
<dbReference type="PROSITE" id="PS50897">
    <property type="entry name" value="CTLH"/>
    <property type="match status" value="1"/>
</dbReference>
<dbReference type="FunFam" id="3.30.40.10:FF:000143">
    <property type="entry name" value="Regulator of gluconeogenesis Rmd5"/>
    <property type="match status" value="1"/>
</dbReference>
<keyword evidence="2" id="KW-0963">Cytoplasm</keyword>
<keyword evidence="3" id="KW-0479">Metal-binding</keyword>
<feature type="domain" description="CTLH" evidence="11">
    <location>
        <begin position="159"/>
        <end position="203"/>
    </location>
</feature>
<dbReference type="InterPro" id="IPR037683">
    <property type="entry name" value="Rmd5_dRing"/>
</dbReference>
<accession>A0A9W8HSB8</accession>
<dbReference type="PROSITE" id="PS51867">
    <property type="entry name" value="ZF_RING_GID"/>
    <property type="match status" value="1"/>
</dbReference>
<evidence type="ECO:0000259" key="12">
    <source>
        <dbReference type="PROSITE" id="PS51867"/>
    </source>
</evidence>
<feature type="domain" description="RING-Gid-type" evidence="12">
    <location>
        <begin position="371"/>
        <end position="420"/>
    </location>
</feature>
<evidence type="ECO:0000256" key="1">
    <source>
        <dbReference type="ARBA" id="ARBA00004496"/>
    </source>
</evidence>
<dbReference type="InterPro" id="IPR006594">
    <property type="entry name" value="LisH"/>
</dbReference>
<keyword evidence="4 9" id="KW-0863">Zinc-finger</keyword>
<organism evidence="13 14">
    <name type="scientific">Coemansia guatemalensis</name>
    <dbReference type="NCBI Taxonomy" id="2761395"/>
    <lineage>
        <taxon>Eukaryota</taxon>
        <taxon>Fungi</taxon>
        <taxon>Fungi incertae sedis</taxon>
        <taxon>Zoopagomycota</taxon>
        <taxon>Kickxellomycotina</taxon>
        <taxon>Kickxellomycetes</taxon>
        <taxon>Kickxellales</taxon>
        <taxon>Kickxellaceae</taxon>
        <taxon>Coemansia</taxon>
    </lineage>
</organism>
<dbReference type="PANTHER" id="PTHR12170">
    <property type="entry name" value="MACROPHAGE ERYTHROBLAST ATTACHER-RELATED"/>
    <property type="match status" value="1"/>
</dbReference>
<evidence type="ECO:0000256" key="10">
    <source>
        <dbReference type="SAM" id="MobiDB-lite"/>
    </source>
</evidence>
<protein>
    <recommendedName>
        <fullName evidence="8">GID complex catalytic subunit 2</fullName>
    </recommendedName>
    <alternativeName>
        <fullName evidence="7">Glucose-induced degradation protein 2</fullName>
    </alternativeName>
</protein>
<dbReference type="InterPro" id="IPR001841">
    <property type="entry name" value="Znf_RING"/>
</dbReference>
<dbReference type="GO" id="GO:0034657">
    <property type="term" value="C:GID complex"/>
    <property type="evidence" value="ECO:0007669"/>
    <property type="project" value="TreeGrafter"/>
</dbReference>
<keyword evidence="5" id="KW-0862">Zinc</keyword>
<evidence type="ECO:0000256" key="2">
    <source>
        <dbReference type="ARBA" id="ARBA00022490"/>
    </source>
</evidence>
<dbReference type="AlphaFoldDB" id="A0A9W8HSB8"/>
<comment type="similarity">
    <text evidence="6">Belongs to the RMD5/GID2 family.</text>
</comment>
<evidence type="ECO:0000256" key="5">
    <source>
        <dbReference type="ARBA" id="ARBA00022833"/>
    </source>
</evidence>
<dbReference type="Pfam" id="PF10607">
    <property type="entry name" value="CTLH"/>
    <property type="match status" value="1"/>
</dbReference>
<evidence type="ECO:0000256" key="8">
    <source>
        <dbReference type="ARBA" id="ARBA00080744"/>
    </source>
</evidence>
<dbReference type="Gene3D" id="3.30.40.10">
    <property type="entry name" value="Zinc/RING finger domain, C3HC4 (zinc finger)"/>
    <property type="match status" value="1"/>
</dbReference>
<dbReference type="InterPro" id="IPR013083">
    <property type="entry name" value="Znf_RING/FYVE/PHD"/>
</dbReference>
<evidence type="ECO:0000256" key="3">
    <source>
        <dbReference type="ARBA" id="ARBA00022723"/>
    </source>
</evidence>
<dbReference type="PANTHER" id="PTHR12170:SF3">
    <property type="entry name" value="GH10162P"/>
    <property type="match status" value="1"/>
</dbReference>
<comment type="caution">
    <text evidence="13">The sequence shown here is derived from an EMBL/GenBank/DDBJ whole genome shotgun (WGS) entry which is preliminary data.</text>
</comment>
<evidence type="ECO:0000256" key="6">
    <source>
        <dbReference type="ARBA" id="ARBA00061136"/>
    </source>
</evidence>
<dbReference type="InterPro" id="IPR006595">
    <property type="entry name" value="CTLH_C"/>
</dbReference>
<evidence type="ECO:0000256" key="4">
    <source>
        <dbReference type="ARBA" id="ARBA00022771"/>
    </source>
</evidence>
<sequence length="434" mass="48139">MDALVRDCHKLSKHQAASTQKALSAVDFAIEQLEQVRTQLPTESSAVAHKEALEKAQAQIDSTHTIVSEQLKELYGNVSKYGKHVEKAFKMDLSFVSESRAFEDKKEILAQSILLHFLREGDFETGSSFAKEAGLELPRETQAQFEAMYNTVSAIRAPQHDLTPALAWAVQNREQLEAHGIMLEFELHRLRFLQLVEQGAPIEALGYARKWFPRFGRRKQDVPQPEENDGDVAMGEDDMLEDGHTGHRTETAAARAAMAHAAHSQLEEIEHLMGIFIFARRLDDSPYAGQFTAQRWEDGAHLFASAFCTLLGLSSSSPLSVTIGAGARALPIVCKVSGLLRDKRVEWSQQNELAVEVPLPDDMRFHSVFACPVSKEQATLENPPMMMPCGHVVCKASLDKLAKGVRPGAIASGRFKCPYCPGMSCLTDAKRVHF</sequence>
<dbReference type="SUPFAM" id="SSF57850">
    <property type="entry name" value="RING/U-box"/>
    <property type="match status" value="1"/>
</dbReference>
<name>A0A9W8HSB8_9FUNG</name>
<dbReference type="OrthoDB" id="1933281at2759"/>
<proteinExistence type="inferred from homology"/>
<dbReference type="GO" id="GO:0005737">
    <property type="term" value="C:cytoplasm"/>
    <property type="evidence" value="ECO:0007669"/>
    <property type="project" value="UniProtKB-SubCell"/>
</dbReference>
<dbReference type="CDD" id="cd16652">
    <property type="entry name" value="dRING_Rmd5p-like"/>
    <property type="match status" value="1"/>
</dbReference>
<dbReference type="GO" id="GO:0043161">
    <property type="term" value="P:proteasome-mediated ubiquitin-dependent protein catabolic process"/>
    <property type="evidence" value="ECO:0007669"/>
    <property type="project" value="InterPro"/>
</dbReference>
<dbReference type="EMBL" id="JANBUO010001101">
    <property type="protein sequence ID" value="KAJ2799849.1"/>
    <property type="molecule type" value="Genomic_DNA"/>
</dbReference>
<dbReference type="GO" id="GO:0005634">
    <property type="term" value="C:nucleus"/>
    <property type="evidence" value="ECO:0007669"/>
    <property type="project" value="TreeGrafter"/>
</dbReference>
<evidence type="ECO:0000313" key="14">
    <source>
        <dbReference type="Proteomes" id="UP001140094"/>
    </source>
</evidence>